<dbReference type="InterPro" id="IPR022770">
    <property type="entry name" value="IucA/IucC-like_C"/>
</dbReference>
<dbReference type="Pfam" id="PF04183">
    <property type="entry name" value="IucA_IucC"/>
    <property type="match status" value="1"/>
</dbReference>
<dbReference type="Gene3D" id="3.30.310.280">
    <property type="match status" value="1"/>
</dbReference>
<dbReference type="InterPro" id="IPR037455">
    <property type="entry name" value="LucA/IucC-like"/>
</dbReference>
<evidence type="ECO:0000256" key="2">
    <source>
        <dbReference type="ARBA" id="ARBA00007832"/>
    </source>
</evidence>
<sequence>MPAPRLGEPSVEEDTAWRDAGHALLVRALAELSYEDMLRPETLGGGNYRVTLGDGVEYTFTATRGGFESWRIAPESVLRNGRPAADPMEFLVDARATLGLDGPTTAEALRELVATWSADALLRRNLPTAKVLADADYVELESAQGGHPAMVLNKGRLGFTASDAEAYAPEAGRTLRLTWIAVHPSLASAHGVTLDGELDAETTRAFAAKAPAGYVWLPVHPFHLDACVRTLFAPYLADGRIVVLGEAPDRYRALASVRTLVNVDHPEKRNVKVPLLIRNTLVWRGLPAEPTAGAPAVSAWLHSMQAADPFLATHVDLLGEVASVAVRHPLFDRIPDAPYRYHELLAAVWREPVQTYLRAGDKARSLASMLVVGSDGRALAAELAARSPLAPREWLRTLLAVVLAAPLHALHAHDLAFCPHGENTVVVFGPDDVPVRTMLKDFAEDVNLLPGREYPGLPREADRLLPRWSEGELAHSIITAVFAGVFRPLAVIAETQLGVAEPEFWTLVRAEVDAYRDRFPELAERHAAYGLTAAEVERICLNREQLTGGGFHDRAEKEEFEIVHGTVPNPLVREAAAPADGPADGMPADGAGR</sequence>
<comment type="pathway">
    <text evidence="1">Siderophore biosynthesis.</text>
</comment>
<feature type="domain" description="Aerobactin siderophore biosynthesis IucA/IucC N-terminal" evidence="3">
    <location>
        <begin position="136"/>
        <end position="370"/>
    </location>
</feature>
<proteinExistence type="inferred from homology"/>
<organism evidence="5 6">
    <name type="scientific">Cryptosporangium minutisporangium</name>
    <dbReference type="NCBI Taxonomy" id="113569"/>
    <lineage>
        <taxon>Bacteria</taxon>
        <taxon>Bacillati</taxon>
        <taxon>Actinomycetota</taxon>
        <taxon>Actinomycetes</taxon>
        <taxon>Cryptosporangiales</taxon>
        <taxon>Cryptosporangiaceae</taxon>
        <taxon>Cryptosporangium</taxon>
    </lineage>
</organism>
<name>A0ABP6SVM8_9ACTN</name>
<comment type="caution">
    <text evidence="5">The sequence shown here is derived from an EMBL/GenBank/DDBJ whole genome shotgun (WGS) entry which is preliminary data.</text>
</comment>
<comment type="similarity">
    <text evidence="2">Belongs to the IucA/IucC family.</text>
</comment>
<gene>
    <name evidence="5" type="ORF">GCM10020369_25390</name>
</gene>
<evidence type="ECO:0000259" key="3">
    <source>
        <dbReference type="Pfam" id="PF04183"/>
    </source>
</evidence>
<dbReference type="PANTHER" id="PTHR34384">
    <property type="entry name" value="L-2,3-DIAMINOPROPANOATE--CITRATE LIGASE"/>
    <property type="match status" value="1"/>
</dbReference>
<keyword evidence="6" id="KW-1185">Reference proteome</keyword>
<dbReference type="Pfam" id="PF06276">
    <property type="entry name" value="FhuF"/>
    <property type="match status" value="1"/>
</dbReference>
<evidence type="ECO:0000259" key="4">
    <source>
        <dbReference type="Pfam" id="PF06276"/>
    </source>
</evidence>
<feature type="domain" description="Aerobactin siderophore biosynthesis IucA/IucC-like C-terminal" evidence="4">
    <location>
        <begin position="393"/>
        <end position="547"/>
    </location>
</feature>
<dbReference type="InterPro" id="IPR007310">
    <property type="entry name" value="Aerobactin_biosyn_IucA/IucC_N"/>
</dbReference>
<evidence type="ECO:0000256" key="1">
    <source>
        <dbReference type="ARBA" id="ARBA00004924"/>
    </source>
</evidence>
<reference evidence="6" key="1">
    <citation type="journal article" date="2019" name="Int. J. Syst. Evol. Microbiol.">
        <title>The Global Catalogue of Microorganisms (GCM) 10K type strain sequencing project: providing services to taxonomists for standard genome sequencing and annotation.</title>
        <authorList>
            <consortium name="The Broad Institute Genomics Platform"/>
            <consortium name="The Broad Institute Genome Sequencing Center for Infectious Disease"/>
            <person name="Wu L."/>
            <person name="Ma J."/>
        </authorList>
    </citation>
    <scope>NUCLEOTIDE SEQUENCE [LARGE SCALE GENOMIC DNA]</scope>
    <source>
        <strain evidence="6">JCM 9458</strain>
    </source>
</reference>
<evidence type="ECO:0000313" key="6">
    <source>
        <dbReference type="Proteomes" id="UP001501676"/>
    </source>
</evidence>
<dbReference type="Gene3D" id="1.10.510.40">
    <property type="match status" value="1"/>
</dbReference>
<dbReference type="EMBL" id="BAAAYN010000017">
    <property type="protein sequence ID" value="GAA3386633.1"/>
    <property type="molecule type" value="Genomic_DNA"/>
</dbReference>
<protein>
    <submittedName>
        <fullName evidence="5">IucA/IucC family protein</fullName>
    </submittedName>
</protein>
<accession>A0ABP6SVM8</accession>
<dbReference type="PANTHER" id="PTHR34384:SF6">
    <property type="entry name" value="STAPHYLOFERRIN B SYNTHASE"/>
    <property type="match status" value="1"/>
</dbReference>
<evidence type="ECO:0000313" key="5">
    <source>
        <dbReference type="EMBL" id="GAA3386633.1"/>
    </source>
</evidence>
<dbReference type="Proteomes" id="UP001501676">
    <property type="component" value="Unassembled WGS sequence"/>
</dbReference>
<dbReference type="Gene3D" id="6.10.250.3370">
    <property type="match status" value="1"/>
</dbReference>